<organism evidence="1 2">
    <name type="scientific">Chengkuizengella axinellae</name>
    <dbReference type="NCBI Taxonomy" id="3064388"/>
    <lineage>
        <taxon>Bacteria</taxon>
        <taxon>Bacillati</taxon>
        <taxon>Bacillota</taxon>
        <taxon>Bacilli</taxon>
        <taxon>Bacillales</taxon>
        <taxon>Paenibacillaceae</taxon>
        <taxon>Chengkuizengella</taxon>
    </lineage>
</organism>
<keyword evidence="2" id="KW-1185">Reference proteome</keyword>
<accession>A0ABT9IZH4</accession>
<evidence type="ECO:0000313" key="2">
    <source>
        <dbReference type="Proteomes" id="UP001231941"/>
    </source>
</evidence>
<dbReference type="EMBL" id="JAVAMP010000004">
    <property type="protein sequence ID" value="MDP5274762.1"/>
    <property type="molecule type" value="Genomic_DNA"/>
</dbReference>
<dbReference type="RefSeq" id="WP_305992066.1">
    <property type="nucleotide sequence ID" value="NZ_JAVAMP010000004.1"/>
</dbReference>
<sequence length="141" mass="16423">MKEKKAIKVTPEDFGNVFLNGGFSTIYHQTTEELKQLVTIDEFIELGQSFNHGIETYNLEMSSNLDNNIKHYIWLDSERKKAITVSFDESNIIHGLLINHVVSYPESDRQYTQNTYIMPIKEEWFVFLGRDKSVLKLSLCI</sequence>
<protein>
    <submittedName>
        <fullName evidence="1">Uncharacterized protein</fullName>
    </submittedName>
</protein>
<comment type="caution">
    <text evidence="1">The sequence shown here is derived from an EMBL/GenBank/DDBJ whole genome shotgun (WGS) entry which is preliminary data.</text>
</comment>
<evidence type="ECO:0000313" key="1">
    <source>
        <dbReference type="EMBL" id="MDP5274762.1"/>
    </source>
</evidence>
<dbReference type="Proteomes" id="UP001231941">
    <property type="component" value="Unassembled WGS sequence"/>
</dbReference>
<name>A0ABT9IZH4_9BACL</name>
<reference evidence="1 2" key="1">
    <citation type="submission" date="2023-08" db="EMBL/GenBank/DDBJ databases">
        <authorList>
            <person name="Park J.-S."/>
        </authorList>
    </citation>
    <scope>NUCLEOTIDE SEQUENCE [LARGE SCALE GENOMIC DNA]</scope>
    <source>
        <strain evidence="1 2">2205SS18-9</strain>
    </source>
</reference>
<gene>
    <name evidence="1" type="ORF">Q5Y73_11635</name>
</gene>
<proteinExistence type="predicted"/>